<organism evidence="3 4">
    <name type="scientific">Caulobacter zeae</name>
    <dbReference type="NCBI Taxonomy" id="2055137"/>
    <lineage>
        <taxon>Bacteria</taxon>
        <taxon>Pseudomonadati</taxon>
        <taxon>Pseudomonadota</taxon>
        <taxon>Alphaproteobacteria</taxon>
        <taxon>Caulobacterales</taxon>
        <taxon>Caulobacteraceae</taxon>
        <taxon>Caulobacter</taxon>
    </lineage>
</organism>
<dbReference type="EMBL" id="PJRS01000028">
    <property type="protein sequence ID" value="PLR23877.1"/>
    <property type="molecule type" value="Genomic_DNA"/>
</dbReference>
<sequence>MKRLASIVAAVLLVFGPVATWQAKAQIHERVYPAPKAPLDLAGLPPSAAMITVTTADGLALRGVEVAPRDGKPTFLIFHGNGSSANNSVRWLSPLVAEGYGVVAAEYREYSGNPGRASEKGLAADADAFFERARTVAGAGPLIVVGHSLGGGVAFGLAGRRKLDGLVTIGTFTRLAAMAPAIARPLLTDRYDNKGAIASLDEPLFLIHGDADPVIPYAHGEALRAQAVAAHRQGALFTVRGAGHGPDSATLAMVLRAVAAKVKSGEATAQVTLPAHVRLAPF</sequence>
<dbReference type="InterPro" id="IPR000073">
    <property type="entry name" value="AB_hydrolase_1"/>
</dbReference>
<reference evidence="3 4" key="1">
    <citation type="submission" date="2017-12" db="EMBL/GenBank/DDBJ databases">
        <title>The genome sequence of Caulobacter sp. 410.</title>
        <authorList>
            <person name="Gao J."/>
            <person name="Mao X."/>
            <person name="Sun J."/>
        </authorList>
    </citation>
    <scope>NUCLEOTIDE SEQUENCE [LARGE SCALE GENOMIC DNA]</scope>
    <source>
        <strain evidence="3 4">410</strain>
    </source>
</reference>
<accession>A0A2N5DCU8</accession>
<dbReference type="GO" id="GO:0016787">
    <property type="term" value="F:hydrolase activity"/>
    <property type="evidence" value="ECO:0007669"/>
    <property type="project" value="UniProtKB-KW"/>
</dbReference>
<name>A0A2N5DCU8_9CAUL</name>
<evidence type="ECO:0000313" key="3">
    <source>
        <dbReference type="EMBL" id="PLR23877.1"/>
    </source>
</evidence>
<dbReference type="InterPro" id="IPR029058">
    <property type="entry name" value="AB_hydrolase_fold"/>
</dbReference>
<protein>
    <submittedName>
        <fullName evidence="3">Alpha/beta hydrolase</fullName>
    </submittedName>
</protein>
<gene>
    <name evidence="3" type="ORF">SGCZBJ_14925</name>
</gene>
<dbReference type="PANTHER" id="PTHR12277">
    <property type="entry name" value="ALPHA/BETA HYDROLASE DOMAIN-CONTAINING PROTEIN"/>
    <property type="match status" value="1"/>
</dbReference>
<dbReference type="Proteomes" id="UP000234479">
    <property type="component" value="Unassembled WGS sequence"/>
</dbReference>
<evidence type="ECO:0000313" key="4">
    <source>
        <dbReference type="Proteomes" id="UP000234479"/>
    </source>
</evidence>
<dbReference type="SUPFAM" id="SSF53474">
    <property type="entry name" value="alpha/beta-Hydrolases"/>
    <property type="match status" value="1"/>
</dbReference>
<dbReference type="AlphaFoldDB" id="A0A2N5DCU8"/>
<evidence type="ECO:0000259" key="2">
    <source>
        <dbReference type="Pfam" id="PF00561"/>
    </source>
</evidence>
<evidence type="ECO:0000256" key="1">
    <source>
        <dbReference type="SAM" id="SignalP"/>
    </source>
</evidence>
<dbReference type="RefSeq" id="WP_101718786.1">
    <property type="nucleotide sequence ID" value="NZ_PJRS01000028.1"/>
</dbReference>
<dbReference type="Gene3D" id="3.40.50.1820">
    <property type="entry name" value="alpha/beta hydrolase"/>
    <property type="match status" value="2"/>
</dbReference>
<keyword evidence="4" id="KW-1185">Reference proteome</keyword>
<keyword evidence="1" id="KW-0732">Signal</keyword>
<comment type="caution">
    <text evidence="3">The sequence shown here is derived from an EMBL/GenBank/DDBJ whole genome shotgun (WGS) entry which is preliminary data.</text>
</comment>
<dbReference type="Pfam" id="PF00561">
    <property type="entry name" value="Abhydrolase_1"/>
    <property type="match status" value="1"/>
</dbReference>
<proteinExistence type="predicted"/>
<dbReference type="OrthoDB" id="9798884at2"/>
<feature type="domain" description="AB hydrolase-1" evidence="2">
    <location>
        <begin position="73"/>
        <end position="193"/>
    </location>
</feature>
<feature type="chain" id="PRO_5014827255" evidence="1">
    <location>
        <begin position="26"/>
        <end position="282"/>
    </location>
</feature>
<feature type="signal peptide" evidence="1">
    <location>
        <begin position="1"/>
        <end position="25"/>
    </location>
</feature>
<keyword evidence="3" id="KW-0378">Hydrolase</keyword>